<dbReference type="PANTHER" id="PTHR11929:SF194">
    <property type="entry name" value="ALPHA-(1,3)-FUCOSYLTRANSFERASE 10"/>
    <property type="match status" value="1"/>
</dbReference>
<evidence type="ECO:0000259" key="4">
    <source>
        <dbReference type="Pfam" id="PF00852"/>
    </source>
</evidence>
<gene>
    <name evidence="5" type="ORF">DCC88_02585</name>
</gene>
<feature type="domain" description="Fucosyltransferase C-terminal" evidence="4">
    <location>
        <begin position="229"/>
        <end position="309"/>
    </location>
</feature>
<protein>
    <recommendedName>
        <fullName evidence="4">Fucosyltransferase C-terminal domain-containing protein</fullName>
    </recommendedName>
</protein>
<dbReference type="SUPFAM" id="SSF53756">
    <property type="entry name" value="UDP-Glycosyltransferase/glycogen phosphorylase"/>
    <property type="match status" value="1"/>
</dbReference>
<keyword evidence="6" id="KW-1185">Reference proteome</keyword>
<accession>A0A369KVS8</accession>
<dbReference type="Proteomes" id="UP000253934">
    <property type="component" value="Unassembled WGS sequence"/>
</dbReference>
<evidence type="ECO:0000313" key="5">
    <source>
        <dbReference type="EMBL" id="RDB36917.1"/>
    </source>
</evidence>
<dbReference type="Pfam" id="PF00852">
    <property type="entry name" value="Glyco_transf_10"/>
    <property type="match status" value="1"/>
</dbReference>
<dbReference type="AlphaFoldDB" id="A0A369KVS8"/>
<name>A0A369KVS8_9BACT</name>
<proteinExistence type="inferred from homology"/>
<evidence type="ECO:0000256" key="3">
    <source>
        <dbReference type="ARBA" id="ARBA00022679"/>
    </source>
</evidence>
<dbReference type="GO" id="GO:0016020">
    <property type="term" value="C:membrane"/>
    <property type="evidence" value="ECO:0007669"/>
    <property type="project" value="InterPro"/>
</dbReference>
<evidence type="ECO:0000256" key="1">
    <source>
        <dbReference type="ARBA" id="ARBA00008919"/>
    </source>
</evidence>
<dbReference type="InterPro" id="IPR001503">
    <property type="entry name" value="Glyco_trans_10"/>
</dbReference>
<dbReference type="GO" id="GO:0046920">
    <property type="term" value="F:alpha-(1-&gt;3)-fucosyltransferase activity"/>
    <property type="evidence" value="ECO:0007669"/>
    <property type="project" value="TreeGrafter"/>
</dbReference>
<dbReference type="EMBL" id="QOVW01000017">
    <property type="protein sequence ID" value="RDB36917.1"/>
    <property type="molecule type" value="Genomic_DNA"/>
</dbReference>
<sequence>MFSYIVMEFILMIGLFIHTSTLPPNTNKIFDPTTRDGLSEPWIALRNEFFNKGIKLITKDEWTDQNVDFEFHINVQRKITEKLAFMVTTENDFTHPLNQRKFHLQKYKKVFSWSNDLVERGLATKIQLAYPLREGVIDGYSNRSQLVVLIAANKALPVLNLHNDLYSERVKAIRWFERNAPNEFALYGYDWDKSPKLPTKLGKVVHLIEKHLPWRPKWFPSWQGSLAAKQHVLEKSRFSIVYENVRGLRGYITEKIFDAFCAGNVPVYWGADNIFDYVPKHCFIDRKAFSSYDKLYEFLVKMPEKDYIGYQSAIKEFLASESAQAFSTKKFAVTIVNEVISSIVKS</sequence>
<evidence type="ECO:0000256" key="2">
    <source>
        <dbReference type="ARBA" id="ARBA00022676"/>
    </source>
</evidence>
<comment type="similarity">
    <text evidence="1">Belongs to the glycosyltransferase 10 family.</text>
</comment>
<dbReference type="InterPro" id="IPR038577">
    <property type="entry name" value="GT10-like_C_sf"/>
</dbReference>
<dbReference type="Gene3D" id="3.40.50.11660">
    <property type="entry name" value="Glycosyl transferase family 10, C-terminal domain"/>
    <property type="match status" value="1"/>
</dbReference>
<evidence type="ECO:0000313" key="6">
    <source>
        <dbReference type="Proteomes" id="UP000253934"/>
    </source>
</evidence>
<dbReference type="InterPro" id="IPR055270">
    <property type="entry name" value="Glyco_tran_10_C"/>
</dbReference>
<organism evidence="5 6">
    <name type="scientific">Spirobacillus cienkowskii</name>
    <dbReference type="NCBI Taxonomy" id="495820"/>
    <lineage>
        <taxon>Bacteria</taxon>
        <taxon>Pseudomonadati</taxon>
        <taxon>Bdellovibrionota</taxon>
        <taxon>Oligoflexia</taxon>
        <taxon>Silvanigrellales</taxon>
        <taxon>Spirobacillus</taxon>
    </lineage>
</organism>
<keyword evidence="3" id="KW-0808">Transferase</keyword>
<comment type="caution">
    <text evidence="5">The sequence shown here is derived from an EMBL/GenBank/DDBJ whole genome shotgun (WGS) entry which is preliminary data.</text>
</comment>
<dbReference type="PANTHER" id="PTHR11929">
    <property type="entry name" value="ALPHA- 1,3 -FUCOSYLTRANSFERASE"/>
    <property type="match status" value="1"/>
</dbReference>
<keyword evidence="2" id="KW-0328">Glycosyltransferase</keyword>
<reference evidence="5" key="1">
    <citation type="submission" date="2018-04" db="EMBL/GenBank/DDBJ databases">
        <title>Draft genome sequence of the Candidatus Spirobacillus cienkowskii, a pathogen of freshwater Daphnia species, reconstructed from hemolymph metagenomic reads.</title>
        <authorList>
            <person name="Bresciani L."/>
            <person name="Lemos L.N."/>
            <person name="Wale N."/>
            <person name="Lin J.Y."/>
            <person name="Fernandes G.R."/>
            <person name="Duffy M.A."/>
            <person name="Rodrigues J.M."/>
        </authorList>
    </citation>
    <scope>NUCLEOTIDE SEQUENCE [LARGE SCALE GENOMIC DNA]</scope>
    <source>
        <strain evidence="5">Binning01</strain>
    </source>
</reference>